<dbReference type="RefSeq" id="XP_037152157.1">
    <property type="nucleotide sequence ID" value="XM_037291795.1"/>
</dbReference>
<dbReference type="EMBL" id="JACCJB010000011">
    <property type="protein sequence ID" value="KAF6222811.1"/>
    <property type="molecule type" value="Genomic_DNA"/>
</dbReference>
<accession>A0A8H6CGL5</accession>
<dbReference type="GeneID" id="59329279"/>
<reference evidence="1 2" key="1">
    <citation type="journal article" date="2020" name="Genomics">
        <title>Complete, high-quality genomes from long-read metagenomic sequencing of two wolf lichen thalli reveals enigmatic genome architecture.</title>
        <authorList>
            <person name="McKenzie S.K."/>
            <person name="Walston R.F."/>
            <person name="Allen J.L."/>
        </authorList>
    </citation>
    <scope>NUCLEOTIDE SEQUENCE [LARGE SCALE GENOMIC DNA]</scope>
    <source>
        <strain evidence="1">WasteWater1</strain>
    </source>
</reference>
<name>A0A8H6CGL5_9LECA</name>
<organism evidence="1 2">
    <name type="scientific">Letharia lupina</name>
    <dbReference type="NCBI Taxonomy" id="560253"/>
    <lineage>
        <taxon>Eukaryota</taxon>
        <taxon>Fungi</taxon>
        <taxon>Dikarya</taxon>
        <taxon>Ascomycota</taxon>
        <taxon>Pezizomycotina</taxon>
        <taxon>Lecanoromycetes</taxon>
        <taxon>OSLEUM clade</taxon>
        <taxon>Lecanoromycetidae</taxon>
        <taxon>Lecanorales</taxon>
        <taxon>Lecanorineae</taxon>
        <taxon>Parmeliaceae</taxon>
        <taxon>Letharia</taxon>
    </lineage>
</organism>
<sequence>MAFQGREGTLLSFRPLDNNLCNLPSFRKQPGSVPHWTLEVEGMDPQRGSSFIRTIRNQPSVSSILSHYHSFPPFIPVSSVRISHHKLYHHHQRHSPLLERCTTTNRSSDTQRLSELRALFSTLTTATNSLASSVHSLSKKSFPGVRL</sequence>
<dbReference type="AlphaFoldDB" id="A0A8H6CGL5"/>
<evidence type="ECO:0000313" key="2">
    <source>
        <dbReference type="Proteomes" id="UP000593566"/>
    </source>
</evidence>
<keyword evidence="2" id="KW-1185">Reference proteome</keyword>
<protein>
    <submittedName>
        <fullName evidence="1">Uncharacterized protein</fullName>
    </submittedName>
</protein>
<proteinExistence type="predicted"/>
<dbReference type="Proteomes" id="UP000593566">
    <property type="component" value="Unassembled WGS sequence"/>
</dbReference>
<gene>
    <name evidence="1" type="ORF">HO133_000861</name>
</gene>
<comment type="caution">
    <text evidence="1">The sequence shown here is derived from an EMBL/GenBank/DDBJ whole genome shotgun (WGS) entry which is preliminary data.</text>
</comment>
<evidence type="ECO:0000313" key="1">
    <source>
        <dbReference type="EMBL" id="KAF6222811.1"/>
    </source>
</evidence>